<sequence>MNAAVTALLLTALVAANLPFLLERIFFVITPKDSHKALGWRALELIVLYFVVGGVGYMLQRRIGPVQHQNWEFYAVTACLFLVMAYPGFVYRYLWRR</sequence>
<keyword evidence="1" id="KW-1133">Transmembrane helix</keyword>
<gene>
    <name evidence="2" type="ORF">SFMTTN_0440</name>
</gene>
<keyword evidence="1" id="KW-0472">Membrane</keyword>
<dbReference type="AlphaFoldDB" id="A0A401JAR2"/>
<comment type="caution">
    <text evidence="2">The sequence shown here is derived from an EMBL/GenBank/DDBJ whole genome shotgun (WGS) entry which is preliminary data.</text>
</comment>
<evidence type="ECO:0000313" key="2">
    <source>
        <dbReference type="EMBL" id="GBL44640.1"/>
    </source>
</evidence>
<reference evidence="2 3" key="1">
    <citation type="journal article" date="2019" name="Front. Microbiol.">
        <title>Genomes of Neutrophilic Sulfur-Oxidizing Chemolithoautotrophs Representing 9 Proteobacterial Species From 8 Genera.</title>
        <authorList>
            <person name="Watanabe T."/>
            <person name="Kojima H."/>
            <person name="Umezawa K."/>
            <person name="Hori C."/>
            <person name="Takasuka T.E."/>
            <person name="Kato Y."/>
            <person name="Fukui M."/>
        </authorList>
    </citation>
    <scope>NUCLEOTIDE SEQUENCE [LARGE SCALE GENOMIC DNA]</scope>
    <source>
        <strain evidence="2 3">TTN</strain>
    </source>
</reference>
<feature type="transmembrane region" description="Helical" evidence="1">
    <location>
        <begin position="39"/>
        <end position="59"/>
    </location>
</feature>
<dbReference type="Pfam" id="PF10993">
    <property type="entry name" value="DUF2818"/>
    <property type="match status" value="1"/>
</dbReference>
<proteinExistence type="predicted"/>
<dbReference type="InterPro" id="IPR016768">
    <property type="entry name" value="UCP019883"/>
</dbReference>
<dbReference type="RefSeq" id="WP_189836243.1">
    <property type="nucleotide sequence ID" value="NZ_BGOW01000002.1"/>
</dbReference>
<evidence type="ECO:0000313" key="3">
    <source>
        <dbReference type="Proteomes" id="UP000286806"/>
    </source>
</evidence>
<dbReference type="PIRSF" id="PIRSF019883">
    <property type="entry name" value="UCP019883"/>
    <property type="match status" value="1"/>
</dbReference>
<protein>
    <submittedName>
        <fullName evidence="2">Probable transmembrane protein</fullName>
    </submittedName>
</protein>
<name>A0A401JAR2_9PROT</name>
<dbReference type="Proteomes" id="UP000286806">
    <property type="component" value="Unassembled WGS sequence"/>
</dbReference>
<organism evidence="2 3">
    <name type="scientific">Sulfuriferula multivorans</name>
    <dbReference type="NCBI Taxonomy" id="1559896"/>
    <lineage>
        <taxon>Bacteria</taxon>
        <taxon>Pseudomonadati</taxon>
        <taxon>Pseudomonadota</taxon>
        <taxon>Betaproteobacteria</taxon>
        <taxon>Nitrosomonadales</taxon>
        <taxon>Sulfuricellaceae</taxon>
        <taxon>Sulfuriferula</taxon>
    </lineage>
</organism>
<dbReference type="EMBL" id="BGOW01000002">
    <property type="protein sequence ID" value="GBL44640.1"/>
    <property type="molecule type" value="Genomic_DNA"/>
</dbReference>
<keyword evidence="3" id="KW-1185">Reference proteome</keyword>
<feature type="transmembrane region" description="Helical" evidence="1">
    <location>
        <begin position="71"/>
        <end position="94"/>
    </location>
</feature>
<keyword evidence="1 2" id="KW-0812">Transmembrane</keyword>
<accession>A0A401JAR2</accession>
<evidence type="ECO:0000256" key="1">
    <source>
        <dbReference type="SAM" id="Phobius"/>
    </source>
</evidence>